<dbReference type="KEGG" id="pshq:F3W81_19000"/>
<reference evidence="3 4" key="1">
    <citation type="submission" date="2019-10" db="EMBL/GenBank/DDBJ databases">
        <title>Pseudopuniceibacterium sp. HQ09 islated from Antarctica.</title>
        <authorList>
            <person name="Liao L."/>
            <person name="Su S."/>
            <person name="Chen B."/>
            <person name="Yu Y."/>
        </authorList>
    </citation>
    <scope>NUCLEOTIDE SEQUENCE [LARGE SCALE GENOMIC DNA]</scope>
    <source>
        <strain evidence="3 4">HQ09</strain>
    </source>
</reference>
<organism evidence="3 4">
    <name type="scientific">Pseudooceanicola spongiae</name>
    <dbReference type="NCBI Taxonomy" id="2613965"/>
    <lineage>
        <taxon>Bacteria</taxon>
        <taxon>Pseudomonadati</taxon>
        <taxon>Pseudomonadota</taxon>
        <taxon>Alphaproteobacteria</taxon>
        <taxon>Rhodobacterales</taxon>
        <taxon>Paracoccaceae</taxon>
        <taxon>Pseudooceanicola</taxon>
    </lineage>
</organism>
<dbReference type="InterPro" id="IPR004045">
    <property type="entry name" value="Glutathione_S-Trfase_N"/>
</dbReference>
<evidence type="ECO:0000259" key="2">
    <source>
        <dbReference type="PROSITE" id="PS50405"/>
    </source>
</evidence>
<keyword evidence="3" id="KW-0808">Transferase</keyword>
<proteinExistence type="predicted"/>
<dbReference type="InterPro" id="IPR010987">
    <property type="entry name" value="Glutathione-S-Trfase_C-like"/>
</dbReference>
<keyword evidence="4" id="KW-1185">Reference proteome</keyword>
<dbReference type="Proteomes" id="UP000594118">
    <property type="component" value="Chromosome"/>
</dbReference>
<dbReference type="Gene3D" id="1.20.1050.10">
    <property type="match status" value="1"/>
</dbReference>
<evidence type="ECO:0000313" key="3">
    <source>
        <dbReference type="EMBL" id="QOL83303.1"/>
    </source>
</evidence>
<dbReference type="SFLD" id="SFLDS00019">
    <property type="entry name" value="Glutathione_Transferase_(cytos"/>
    <property type="match status" value="1"/>
</dbReference>
<accession>A0A7L9WTM5</accession>
<dbReference type="Gene3D" id="3.40.30.10">
    <property type="entry name" value="Glutaredoxin"/>
    <property type="match status" value="1"/>
</dbReference>
<dbReference type="SFLD" id="SFLDG00358">
    <property type="entry name" value="Main_(cytGST)"/>
    <property type="match status" value="1"/>
</dbReference>
<dbReference type="InterPro" id="IPR036249">
    <property type="entry name" value="Thioredoxin-like_sf"/>
</dbReference>
<feature type="domain" description="GST N-terminal" evidence="1">
    <location>
        <begin position="1"/>
        <end position="81"/>
    </location>
</feature>
<protein>
    <submittedName>
        <fullName evidence="3">Glutathione S-transferase</fullName>
    </submittedName>
</protein>
<name>A0A7L9WTM5_9RHOB</name>
<dbReference type="InterPro" id="IPR036282">
    <property type="entry name" value="Glutathione-S-Trfase_C_sf"/>
</dbReference>
<dbReference type="PROSITE" id="PS50404">
    <property type="entry name" value="GST_NTER"/>
    <property type="match status" value="1"/>
</dbReference>
<sequence length="211" mass="22849">MKLYDFELHAECYAARLMLSLLGVPHEVETVDVYPEAAHLTPAFRAINPLGRVPVLEDGALRFGTVQGILAYLAAAYDTSGQWAPDTAVLRGEVAGWMAIAAELAATAGQARLIETMFAQGDAEAARAGAEGLLRVIDQHLWFGEVEGRDWLCSAPHPTIADIACFPHLVLSEDGGISRQDYPAIRRWIDRVKRLPGFTVMSGVFATSSAL</sequence>
<dbReference type="PANTHER" id="PTHR44051">
    <property type="entry name" value="GLUTATHIONE S-TRANSFERASE-RELATED"/>
    <property type="match status" value="1"/>
</dbReference>
<dbReference type="Pfam" id="PF13410">
    <property type="entry name" value="GST_C_2"/>
    <property type="match status" value="1"/>
</dbReference>
<gene>
    <name evidence="3" type="ORF">F3W81_19000</name>
</gene>
<dbReference type="AlphaFoldDB" id="A0A7L9WTM5"/>
<dbReference type="SUPFAM" id="SSF47616">
    <property type="entry name" value="GST C-terminal domain-like"/>
    <property type="match status" value="1"/>
</dbReference>
<dbReference type="SUPFAM" id="SSF52833">
    <property type="entry name" value="Thioredoxin-like"/>
    <property type="match status" value="1"/>
</dbReference>
<dbReference type="EMBL" id="CP045201">
    <property type="protein sequence ID" value="QOL83303.1"/>
    <property type="molecule type" value="Genomic_DNA"/>
</dbReference>
<feature type="domain" description="GST C-terminal" evidence="2">
    <location>
        <begin position="87"/>
        <end position="211"/>
    </location>
</feature>
<evidence type="ECO:0000259" key="1">
    <source>
        <dbReference type="PROSITE" id="PS50404"/>
    </source>
</evidence>
<dbReference type="GO" id="GO:0016740">
    <property type="term" value="F:transferase activity"/>
    <property type="evidence" value="ECO:0007669"/>
    <property type="project" value="UniProtKB-KW"/>
</dbReference>
<dbReference type="Pfam" id="PF13409">
    <property type="entry name" value="GST_N_2"/>
    <property type="match status" value="1"/>
</dbReference>
<evidence type="ECO:0000313" key="4">
    <source>
        <dbReference type="Proteomes" id="UP000594118"/>
    </source>
</evidence>
<dbReference type="PANTHER" id="PTHR44051:SF2">
    <property type="entry name" value="HYPOTHETICAL GLUTATHIONE S-TRANSFERASE LIKE PROTEIN"/>
    <property type="match status" value="1"/>
</dbReference>
<dbReference type="PROSITE" id="PS50405">
    <property type="entry name" value="GST_CTER"/>
    <property type="match status" value="1"/>
</dbReference>
<dbReference type="InterPro" id="IPR040079">
    <property type="entry name" value="Glutathione_S-Trfase"/>
</dbReference>